<dbReference type="Proteomes" id="UP000219329">
    <property type="component" value="Unassembled WGS sequence"/>
</dbReference>
<comment type="caution">
    <text evidence="1">The sequence shown here is derived from an EMBL/GenBank/DDBJ whole genome shotgun (WGS) entry which is preliminary data.</text>
</comment>
<dbReference type="EMBL" id="NTJZ01000009">
    <property type="protein sequence ID" value="PDH33367.1"/>
    <property type="molecule type" value="Genomic_DNA"/>
</dbReference>
<sequence>MNGCSSIIIAWHSLLNGCSAIAWHKSFRHFSRYWQQGGGFYAFHAENEKTLFRYEARESFMPAPQLLRSMTSST</sequence>
<name>A0A2A5WAT2_9GAMM</name>
<gene>
    <name evidence="1" type="ORF">CNF02_09270</name>
</gene>
<evidence type="ECO:0000313" key="1">
    <source>
        <dbReference type="EMBL" id="PDH33367.1"/>
    </source>
</evidence>
<protein>
    <submittedName>
        <fullName evidence="1">Uncharacterized protein</fullName>
    </submittedName>
</protein>
<evidence type="ECO:0000313" key="2">
    <source>
        <dbReference type="Proteomes" id="UP000219329"/>
    </source>
</evidence>
<reference evidence="1 2" key="1">
    <citation type="submission" date="2017-08" db="EMBL/GenBank/DDBJ databases">
        <title>Fine stratification of microbial communities through a metagenomic profile of the photic zone.</title>
        <authorList>
            <person name="Haro-Moreno J.M."/>
            <person name="Lopez-Perez M."/>
            <person name="De La Torre J."/>
            <person name="Picazo A."/>
            <person name="Camacho A."/>
            <person name="Rodriguez-Valera F."/>
        </authorList>
    </citation>
    <scope>NUCLEOTIDE SEQUENCE [LARGE SCALE GENOMIC DNA]</scope>
    <source>
        <strain evidence="1">MED-G28</strain>
    </source>
</reference>
<accession>A0A2A5WAT2</accession>
<dbReference type="AlphaFoldDB" id="A0A2A5WAT2"/>
<organism evidence="1 2">
    <name type="scientific">OM182 bacterium MED-G28</name>
    <dbReference type="NCBI Taxonomy" id="1986256"/>
    <lineage>
        <taxon>Bacteria</taxon>
        <taxon>Pseudomonadati</taxon>
        <taxon>Pseudomonadota</taxon>
        <taxon>Gammaproteobacteria</taxon>
        <taxon>OMG group</taxon>
        <taxon>OM182 clade</taxon>
    </lineage>
</organism>
<proteinExistence type="predicted"/>